<protein>
    <submittedName>
        <fullName evidence="7">Putative alpha-1,2-mannosidase</fullName>
    </submittedName>
</protein>
<dbReference type="GO" id="GO:0030246">
    <property type="term" value="F:carbohydrate binding"/>
    <property type="evidence" value="ECO:0007669"/>
    <property type="project" value="InterPro"/>
</dbReference>
<dbReference type="InterPro" id="IPR041371">
    <property type="entry name" value="GH92_N"/>
</dbReference>
<comment type="cofactor">
    <cofactor evidence="1">
        <name>Ca(2+)</name>
        <dbReference type="ChEBI" id="CHEBI:29108"/>
    </cofactor>
</comment>
<dbReference type="Pfam" id="PF17678">
    <property type="entry name" value="Glyco_hydro_92N"/>
    <property type="match status" value="1"/>
</dbReference>
<evidence type="ECO:0000259" key="6">
    <source>
        <dbReference type="Pfam" id="PF17678"/>
    </source>
</evidence>
<dbReference type="RefSeq" id="WP_009161750.1">
    <property type="nucleotide sequence ID" value="NZ_KB290974.1"/>
</dbReference>
<evidence type="ECO:0000256" key="3">
    <source>
        <dbReference type="ARBA" id="ARBA00022837"/>
    </source>
</evidence>
<feature type="signal peptide" evidence="4">
    <location>
        <begin position="1"/>
        <end position="21"/>
    </location>
</feature>
<evidence type="ECO:0000256" key="2">
    <source>
        <dbReference type="ARBA" id="ARBA00011245"/>
    </source>
</evidence>
<keyword evidence="8" id="KW-1185">Reference proteome</keyword>
<dbReference type="GO" id="GO:0006516">
    <property type="term" value="P:glycoprotein catabolic process"/>
    <property type="evidence" value="ECO:0007669"/>
    <property type="project" value="TreeGrafter"/>
</dbReference>
<dbReference type="AlphaFoldDB" id="L1NIG6"/>
<evidence type="ECO:0000256" key="1">
    <source>
        <dbReference type="ARBA" id="ARBA00001913"/>
    </source>
</evidence>
<name>L1NIG6_9BACT</name>
<comment type="subunit">
    <text evidence="2">Monomer.</text>
</comment>
<dbReference type="Pfam" id="PF07971">
    <property type="entry name" value="Glyco_hydro_92"/>
    <property type="match status" value="1"/>
</dbReference>
<dbReference type="NCBIfam" id="TIGR01180">
    <property type="entry name" value="aman2_put"/>
    <property type="match status" value="1"/>
</dbReference>
<dbReference type="Gene3D" id="1.20.1050.60">
    <property type="entry name" value="alpha-1,2-mannosidase"/>
    <property type="match status" value="1"/>
</dbReference>
<feature type="domain" description="Glycosyl hydrolase family 92" evidence="5">
    <location>
        <begin position="255"/>
        <end position="710"/>
    </location>
</feature>
<dbReference type="PATRIC" id="fig|1127699.3.peg.532"/>
<dbReference type="PANTHER" id="PTHR12143">
    <property type="entry name" value="PEPTIDE N-GLYCANASE PNGASE -RELATED"/>
    <property type="match status" value="1"/>
</dbReference>
<evidence type="ECO:0000313" key="8">
    <source>
        <dbReference type="Proteomes" id="UP000010433"/>
    </source>
</evidence>
<evidence type="ECO:0000313" key="7">
    <source>
        <dbReference type="EMBL" id="EKY02992.1"/>
    </source>
</evidence>
<evidence type="ECO:0000256" key="4">
    <source>
        <dbReference type="SAM" id="SignalP"/>
    </source>
</evidence>
<dbReference type="InterPro" id="IPR005887">
    <property type="entry name" value="GH92_a_mannosidase_put"/>
</dbReference>
<dbReference type="InterPro" id="IPR050883">
    <property type="entry name" value="PNGase"/>
</dbReference>
<evidence type="ECO:0000259" key="5">
    <source>
        <dbReference type="Pfam" id="PF07971"/>
    </source>
</evidence>
<dbReference type="OrthoDB" id="9804511at2"/>
<dbReference type="STRING" id="1127699.HMPREF9151_00581"/>
<organism evidence="7 8">
    <name type="scientific">Hoylesella saccharolytica F0055</name>
    <dbReference type="NCBI Taxonomy" id="1127699"/>
    <lineage>
        <taxon>Bacteria</taxon>
        <taxon>Pseudomonadati</taxon>
        <taxon>Bacteroidota</taxon>
        <taxon>Bacteroidia</taxon>
        <taxon>Bacteroidales</taxon>
        <taxon>Prevotellaceae</taxon>
        <taxon>Hoylesella</taxon>
    </lineage>
</organism>
<comment type="caution">
    <text evidence="7">The sequence shown here is derived from an EMBL/GenBank/DDBJ whole genome shotgun (WGS) entry which is preliminary data.</text>
</comment>
<dbReference type="HOGENOM" id="CLU_003690_2_1_10"/>
<dbReference type="Gene3D" id="2.70.98.10">
    <property type="match status" value="1"/>
</dbReference>
<dbReference type="PANTHER" id="PTHR12143:SF39">
    <property type="entry name" value="SECRETED PROTEIN"/>
    <property type="match status" value="1"/>
</dbReference>
<sequence length="717" mass="82044">MKSTFSLLCFLLTVCILPAVADNLTRYVNPFLGTATLWDKQDLHYERHKRSRTWGAETFPGAALPCGMVQVSPVTMFHSGSGYQYEDNKIYGFAHTNKGHWNLLHVPLLPTSARQINADDYASPFSHADEEARPGYYRVKLERDNIMAELTSTLRCAFHRYTFSSTAPKRLIVDITRNNNRVTDWHLRQAGARAFEGWQDGEGKIYFYAVSDVDITSVNTVKGKKHSVMVVNFADIPDSPVLRLRIGFSFVSVGNAKMNLEAEIGAQNFDDIAQTADSCWESLLSKIRVHGGTLRHKRIFYSCLYRSMMWPALRSDVNGDYTDVQGRICNGGFGYYTLPSFWDDYRNKLILLGLLLPHVTQDVLKTIIDMGEKTNGYMPTFFHGDHASTFVAGSWLRGLRDFDLQRAYALLLKNATVPGNEGRPYLDEYLKQGWIAEEAVDDVPYFDEYRAAVTKTVEYAYDDYATALVARELGDTANYNLLMQRSQNYRNVFDPSTGFYRGRTANGRFVRQFDPYYPYFAYQFREANAWQSLFYAPHDPHGVVSLYPSKKAVEQKLDSLFNQPWRGYEVENLTGFIGNYCHGNQPGHSQPYMYYFVNRQPKAQCILDSIMNHYYDMGREHLALAGMDDAGEMSSWFVFNAIGLYTYSPADPEYIVSVPLFPRIEFQVAPHRTFTIIRQGRGSKITSIRCDGQRLHGWFLSDILFKQGKMLLIQTAR</sequence>
<dbReference type="GO" id="GO:0005975">
    <property type="term" value="P:carbohydrate metabolic process"/>
    <property type="evidence" value="ECO:0007669"/>
    <property type="project" value="InterPro"/>
</dbReference>
<dbReference type="InterPro" id="IPR014718">
    <property type="entry name" value="GH-type_carb-bd"/>
</dbReference>
<dbReference type="SUPFAM" id="SSF48208">
    <property type="entry name" value="Six-hairpin glycosidases"/>
    <property type="match status" value="1"/>
</dbReference>
<dbReference type="Proteomes" id="UP000010433">
    <property type="component" value="Unassembled WGS sequence"/>
</dbReference>
<feature type="chain" id="PRO_5003955221" evidence="4">
    <location>
        <begin position="22"/>
        <end position="717"/>
    </location>
</feature>
<dbReference type="InterPro" id="IPR012939">
    <property type="entry name" value="Glyco_hydro_92"/>
</dbReference>
<dbReference type="EMBL" id="AMEP01000043">
    <property type="protein sequence ID" value="EKY02992.1"/>
    <property type="molecule type" value="Genomic_DNA"/>
</dbReference>
<gene>
    <name evidence="7" type="ORF">HMPREF9151_00581</name>
</gene>
<keyword evidence="4" id="KW-0732">Signal</keyword>
<proteinExistence type="predicted"/>
<dbReference type="Gene3D" id="1.20.1610.10">
    <property type="entry name" value="alpha-1,2-mannosidases domains"/>
    <property type="match status" value="1"/>
</dbReference>
<dbReference type="GO" id="GO:0000224">
    <property type="term" value="F:peptide-N4-(N-acetyl-beta-glucosaminyl)asparagine amidase activity"/>
    <property type="evidence" value="ECO:0007669"/>
    <property type="project" value="TreeGrafter"/>
</dbReference>
<dbReference type="Gene3D" id="3.30.2080.10">
    <property type="entry name" value="GH92 mannosidase domain"/>
    <property type="match status" value="1"/>
</dbReference>
<accession>L1NIG6</accession>
<dbReference type="InterPro" id="IPR008928">
    <property type="entry name" value="6-hairpin_glycosidase_sf"/>
</dbReference>
<keyword evidence="3" id="KW-0106">Calcium</keyword>
<reference evidence="7 8" key="1">
    <citation type="submission" date="2012-05" db="EMBL/GenBank/DDBJ databases">
        <authorList>
            <person name="Weinstock G."/>
            <person name="Sodergren E."/>
            <person name="Lobos E.A."/>
            <person name="Fulton L."/>
            <person name="Fulton R."/>
            <person name="Courtney L."/>
            <person name="Fronick C."/>
            <person name="O'Laughlin M."/>
            <person name="Godfrey J."/>
            <person name="Wilson R.M."/>
            <person name="Miner T."/>
            <person name="Farmer C."/>
            <person name="Delehaunty K."/>
            <person name="Cordes M."/>
            <person name="Minx P."/>
            <person name="Tomlinson C."/>
            <person name="Chen J."/>
            <person name="Wollam A."/>
            <person name="Pepin K.H."/>
            <person name="Bhonagiri V."/>
            <person name="Zhang X."/>
            <person name="Suruliraj S."/>
            <person name="Warren W."/>
            <person name="Mitreva M."/>
            <person name="Mardis E.R."/>
            <person name="Wilson R.K."/>
        </authorList>
    </citation>
    <scope>NUCLEOTIDE SEQUENCE [LARGE SCALE GENOMIC DNA]</scope>
    <source>
        <strain evidence="7 8">F0055</strain>
    </source>
</reference>
<feature type="domain" description="Glycosyl hydrolase family 92 N-terminal" evidence="6">
    <location>
        <begin position="27"/>
        <end position="230"/>
    </location>
</feature>
<dbReference type="GO" id="GO:0005829">
    <property type="term" value="C:cytosol"/>
    <property type="evidence" value="ECO:0007669"/>
    <property type="project" value="TreeGrafter"/>
</dbReference>